<feature type="non-terminal residue" evidence="1">
    <location>
        <position position="1"/>
    </location>
</feature>
<sequence>KSPQVCLVFSEPCLVGCFYATASAVYPFGPLCTPKRACTRRHCGTHTSECICQLKHLSSLSALGRAGWQRHSRCTTKASRMWSSWTPLSRVRTRRVPW</sequence>
<gene>
    <name evidence="1" type="ORF">MYCIT1_LOCUS25896</name>
</gene>
<comment type="caution">
    <text evidence="1">The sequence shown here is derived from an EMBL/GenBank/DDBJ whole genome shotgun (WGS) entry which is preliminary data.</text>
</comment>
<evidence type="ECO:0000313" key="1">
    <source>
        <dbReference type="EMBL" id="CAK5277094.1"/>
    </source>
</evidence>
<organism evidence="1 2">
    <name type="scientific">Mycena citricolor</name>
    <dbReference type="NCBI Taxonomy" id="2018698"/>
    <lineage>
        <taxon>Eukaryota</taxon>
        <taxon>Fungi</taxon>
        <taxon>Dikarya</taxon>
        <taxon>Basidiomycota</taxon>
        <taxon>Agaricomycotina</taxon>
        <taxon>Agaricomycetes</taxon>
        <taxon>Agaricomycetidae</taxon>
        <taxon>Agaricales</taxon>
        <taxon>Marasmiineae</taxon>
        <taxon>Mycenaceae</taxon>
        <taxon>Mycena</taxon>
    </lineage>
</organism>
<accession>A0AAD2HIA5</accession>
<proteinExistence type="predicted"/>
<reference evidence="1" key="1">
    <citation type="submission" date="2023-11" db="EMBL/GenBank/DDBJ databases">
        <authorList>
            <person name="De Vega J J."/>
            <person name="De Vega J J."/>
        </authorList>
    </citation>
    <scope>NUCLEOTIDE SEQUENCE</scope>
</reference>
<dbReference type="AlphaFoldDB" id="A0AAD2HIA5"/>
<keyword evidence="2" id="KW-1185">Reference proteome</keyword>
<name>A0AAD2HIA5_9AGAR</name>
<dbReference type="EMBL" id="CAVNYO010000419">
    <property type="protein sequence ID" value="CAK5277094.1"/>
    <property type="molecule type" value="Genomic_DNA"/>
</dbReference>
<dbReference type="Proteomes" id="UP001295794">
    <property type="component" value="Unassembled WGS sequence"/>
</dbReference>
<protein>
    <submittedName>
        <fullName evidence="1">Uncharacterized protein</fullName>
    </submittedName>
</protein>
<evidence type="ECO:0000313" key="2">
    <source>
        <dbReference type="Proteomes" id="UP001295794"/>
    </source>
</evidence>